<name>A0ABX1VDR3_9PLAN</name>
<accession>A0ABX1VDR3</accession>
<sequence>MWRHGDVFLQAVESLPDGVRKLPHVTLARGESTGHCHRIKERGVAELFTAPSSTTGGGDLFLKVTGEKATLVHEEHGPIELKPGLYRSWIQREYSPEAIRRVID</sequence>
<dbReference type="Proteomes" id="UP000609651">
    <property type="component" value="Unassembled WGS sequence"/>
</dbReference>
<proteinExistence type="predicted"/>
<evidence type="ECO:0000313" key="2">
    <source>
        <dbReference type="Proteomes" id="UP000609651"/>
    </source>
</evidence>
<dbReference type="EMBL" id="WTPX01000068">
    <property type="protein sequence ID" value="NNJ26244.1"/>
    <property type="molecule type" value="Genomic_DNA"/>
</dbReference>
<dbReference type="RefSeq" id="WP_171187071.1">
    <property type="nucleotide sequence ID" value="NZ_WTPX01000068.1"/>
</dbReference>
<evidence type="ECO:0000313" key="1">
    <source>
        <dbReference type="EMBL" id="NNJ26244.1"/>
    </source>
</evidence>
<reference evidence="1 2" key="1">
    <citation type="journal article" date="2020" name="Syst. Appl. Microbiol.">
        <title>Alienimonas chondri sp. nov., a novel planctomycete isolated from the biofilm of the red alga Chondrus crispus.</title>
        <authorList>
            <person name="Vitorino I."/>
            <person name="Albuquerque L."/>
            <person name="Wiegand S."/>
            <person name="Kallscheuer N."/>
            <person name="da Costa M.S."/>
            <person name="Lobo-da-Cunha A."/>
            <person name="Jogler C."/>
            <person name="Lage O.M."/>
        </authorList>
    </citation>
    <scope>NUCLEOTIDE SEQUENCE [LARGE SCALE GENOMIC DNA]</scope>
    <source>
        <strain evidence="1 2">LzC2</strain>
    </source>
</reference>
<protein>
    <submittedName>
        <fullName evidence="1">Uncharacterized protein</fullName>
    </submittedName>
</protein>
<organism evidence="1 2">
    <name type="scientific">Alienimonas chondri</name>
    <dbReference type="NCBI Taxonomy" id="2681879"/>
    <lineage>
        <taxon>Bacteria</taxon>
        <taxon>Pseudomonadati</taxon>
        <taxon>Planctomycetota</taxon>
        <taxon>Planctomycetia</taxon>
        <taxon>Planctomycetales</taxon>
        <taxon>Planctomycetaceae</taxon>
        <taxon>Alienimonas</taxon>
    </lineage>
</organism>
<comment type="caution">
    <text evidence="1">The sequence shown here is derived from an EMBL/GenBank/DDBJ whole genome shotgun (WGS) entry which is preliminary data.</text>
</comment>
<gene>
    <name evidence="1" type="ORF">LzC2_23250</name>
</gene>
<keyword evidence="2" id="KW-1185">Reference proteome</keyword>